<evidence type="ECO:0000313" key="3">
    <source>
        <dbReference type="Proteomes" id="UP001107558"/>
    </source>
</evidence>
<dbReference type="Proteomes" id="UP001107558">
    <property type="component" value="Chromosome 3"/>
</dbReference>
<dbReference type="AlphaFoldDB" id="A0A9J6BM64"/>
<dbReference type="GO" id="GO:0060271">
    <property type="term" value="P:cilium assembly"/>
    <property type="evidence" value="ECO:0007669"/>
    <property type="project" value="TreeGrafter"/>
</dbReference>
<dbReference type="SUPFAM" id="SSF54236">
    <property type="entry name" value="Ubiquitin-like"/>
    <property type="match status" value="1"/>
</dbReference>
<dbReference type="GO" id="GO:0030317">
    <property type="term" value="P:flagellated sperm motility"/>
    <property type="evidence" value="ECO:0007669"/>
    <property type="project" value="TreeGrafter"/>
</dbReference>
<keyword evidence="3" id="KW-1185">Reference proteome</keyword>
<dbReference type="InterPro" id="IPR029071">
    <property type="entry name" value="Ubiquitin-like_domsf"/>
</dbReference>
<dbReference type="OrthoDB" id="10265862at2759"/>
<reference evidence="2" key="1">
    <citation type="submission" date="2021-03" db="EMBL/GenBank/DDBJ databases">
        <title>Chromosome level genome of the anhydrobiotic midge Polypedilum vanderplanki.</title>
        <authorList>
            <person name="Yoshida Y."/>
            <person name="Kikawada T."/>
            <person name="Gusev O."/>
        </authorList>
    </citation>
    <scope>NUCLEOTIDE SEQUENCE</scope>
    <source>
        <strain evidence="2">NIAS01</strain>
        <tissue evidence="2">Whole body or cell culture</tissue>
    </source>
</reference>
<dbReference type="InterPro" id="IPR037695">
    <property type="entry name" value="IQUB"/>
</dbReference>
<dbReference type="EMBL" id="JADBJN010000003">
    <property type="protein sequence ID" value="KAG5670743.1"/>
    <property type="molecule type" value="Genomic_DNA"/>
</dbReference>
<gene>
    <name evidence="2" type="ORF">PVAND_000985</name>
</gene>
<feature type="domain" description="IQ motif and ubiquitin-like" evidence="1">
    <location>
        <begin position="358"/>
        <end position="486"/>
    </location>
</feature>
<evidence type="ECO:0000313" key="2">
    <source>
        <dbReference type="EMBL" id="KAG5670743.1"/>
    </source>
</evidence>
<dbReference type="Pfam" id="PF25805">
    <property type="entry name" value="IQUB"/>
    <property type="match status" value="1"/>
</dbReference>
<evidence type="ECO:0000259" key="1">
    <source>
        <dbReference type="Pfam" id="PF25805"/>
    </source>
</evidence>
<dbReference type="PANTHER" id="PTHR21074:SF0">
    <property type="entry name" value="IQ AND UBIQUITIN-LIKE DOMAIN-CONTAINING PROTEIN"/>
    <property type="match status" value="1"/>
</dbReference>
<dbReference type="GO" id="GO:0031514">
    <property type="term" value="C:motile cilium"/>
    <property type="evidence" value="ECO:0007669"/>
    <property type="project" value="TreeGrafter"/>
</dbReference>
<dbReference type="PANTHER" id="PTHR21074">
    <property type="entry name" value="IQ AND UBIQUITIN-LIKE DOMAIN-CONTAINING PROTEIN"/>
    <property type="match status" value="1"/>
</dbReference>
<protein>
    <recommendedName>
        <fullName evidence="1">IQ motif and ubiquitin-like domain-containing protein</fullName>
    </recommendedName>
</protein>
<dbReference type="InterPro" id="IPR057887">
    <property type="entry name" value="IQUB_helical"/>
</dbReference>
<sequence>MSGAIEAINPITVKIKLDENVENTIAVNFPQSFNVGNLKEDISKKFNVDTKSLLVYQHEEEIENDQMLASLLLNDFGIVEIKLKLTEEATLAGEKLDINVYYSSFTLPDIITVHIPTTNEEGETVMKDLVVEIENKAIKKPFLGGFVHKKTKIEYHHAITQTGPTIDQIEKLKEKTCTRDTQTAKLLQISTDTTKDQATQHFGSATESIYQPTKNDSEIEANKNYETSEQRDKRINLFGAVELIQRNFRRVRLNQCIKSCAAEYRRLQAIKKKQEDRLKQDYINSNRKSENFPRTKKDFDLLFAQIAAWKEAERRKIQENFTGPSRIVELQALLEKEIQLLNGIESRKIEIREDMQISREDNVLARISEPIKWLGYNNKIVEMDTLKTQRARKLSELFILLREPFKNLDDRLRLLNDISEVLNHEDNKRINELEGLFDRERQLLKCKVGNNGLEVLRRRQLNVFLDIIKNEDRNKCAKKYCHICEKCKSIIPVADSSKRSKYSDVCKKCSKLRTSKTDLSIYNAILRTIIRDERKRSSFSSIAFIIQETDIKHIIENIWHGISILSQSDCQLRLPRWNINEEWSPWNSICLTEAESKVHIQCTDLESIYGEKIISECRSRQSLAKSIYGHLKKSENEKLAAEMLLENKICNITVTKH</sequence>
<name>A0A9J6BM64_POLVA</name>
<accession>A0A9J6BM64</accession>
<dbReference type="GO" id="GO:0001669">
    <property type="term" value="C:acrosomal vesicle"/>
    <property type="evidence" value="ECO:0007669"/>
    <property type="project" value="TreeGrafter"/>
</dbReference>
<organism evidence="2 3">
    <name type="scientific">Polypedilum vanderplanki</name>
    <name type="common">Sleeping chironomid midge</name>
    <dbReference type="NCBI Taxonomy" id="319348"/>
    <lineage>
        <taxon>Eukaryota</taxon>
        <taxon>Metazoa</taxon>
        <taxon>Ecdysozoa</taxon>
        <taxon>Arthropoda</taxon>
        <taxon>Hexapoda</taxon>
        <taxon>Insecta</taxon>
        <taxon>Pterygota</taxon>
        <taxon>Neoptera</taxon>
        <taxon>Endopterygota</taxon>
        <taxon>Diptera</taxon>
        <taxon>Nematocera</taxon>
        <taxon>Chironomoidea</taxon>
        <taxon>Chironomidae</taxon>
        <taxon>Chironominae</taxon>
        <taxon>Polypedilum</taxon>
        <taxon>Polypedilum</taxon>
    </lineage>
</organism>
<proteinExistence type="predicted"/>
<comment type="caution">
    <text evidence="2">The sequence shown here is derived from an EMBL/GenBank/DDBJ whole genome shotgun (WGS) entry which is preliminary data.</text>
</comment>